<dbReference type="PANTHER" id="PTHR19282">
    <property type="entry name" value="TETRASPANIN"/>
    <property type="match status" value="1"/>
</dbReference>
<feature type="transmembrane region" description="Helical" evidence="6">
    <location>
        <begin position="12"/>
        <end position="36"/>
    </location>
</feature>
<evidence type="ECO:0000313" key="8">
    <source>
        <dbReference type="Proteomes" id="UP001642483"/>
    </source>
</evidence>
<dbReference type="Gene3D" id="1.10.1450.10">
    <property type="entry name" value="Tetraspanin"/>
    <property type="match status" value="1"/>
</dbReference>
<feature type="transmembrane region" description="Helical" evidence="6">
    <location>
        <begin position="192"/>
        <end position="218"/>
    </location>
</feature>
<evidence type="ECO:0000256" key="4">
    <source>
        <dbReference type="ARBA" id="ARBA00022989"/>
    </source>
</evidence>
<comment type="similarity">
    <text evidence="2 6">Belongs to the tetraspanin (TM4SF) family.</text>
</comment>
<evidence type="ECO:0000256" key="6">
    <source>
        <dbReference type="RuleBase" id="RU361218"/>
    </source>
</evidence>
<evidence type="ECO:0000256" key="3">
    <source>
        <dbReference type="ARBA" id="ARBA00022692"/>
    </source>
</evidence>
<comment type="subcellular location">
    <subcellularLocation>
        <location evidence="1 6">Membrane</location>
        <topology evidence="1 6">Multi-pass membrane protein</topology>
    </subcellularLocation>
</comment>
<dbReference type="EMBL" id="CAWYQH010000001">
    <property type="protein sequence ID" value="CAK8672191.1"/>
    <property type="molecule type" value="Genomic_DNA"/>
</dbReference>
<dbReference type="InterPro" id="IPR008952">
    <property type="entry name" value="Tetraspanin_EC2_sf"/>
</dbReference>
<dbReference type="PANTHER" id="PTHR19282:SF534">
    <property type="entry name" value="TETRASPANIN FAMILY-RELATED"/>
    <property type="match status" value="1"/>
</dbReference>
<keyword evidence="3 6" id="KW-0812">Transmembrane</keyword>
<keyword evidence="5 6" id="KW-0472">Membrane</keyword>
<evidence type="ECO:0000256" key="2">
    <source>
        <dbReference type="ARBA" id="ARBA00006840"/>
    </source>
</evidence>
<name>A0ABP0EXK0_CLALP</name>
<evidence type="ECO:0000313" key="7">
    <source>
        <dbReference type="EMBL" id="CAK8672191.1"/>
    </source>
</evidence>
<organism evidence="7 8">
    <name type="scientific">Clavelina lepadiformis</name>
    <name type="common">Light-bulb sea squirt</name>
    <name type="synonym">Ascidia lepadiformis</name>
    <dbReference type="NCBI Taxonomy" id="159417"/>
    <lineage>
        <taxon>Eukaryota</taxon>
        <taxon>Metazoa</taxon>
        <taxon>Chordata</taxon>
        <taxon>Tunicata</taxon>
        <taxon>Ascidiacea</taxon>
        <taxon>Aplousobranchia</taxon>
        <taxon>Clavelinidae</taxon>
        <taxon>Clavelina</taxon>
    </lineage>
</organism>
<reference evidence="7 8" key="1">
    <citation type="submission" date="2024-02" db="EMBL/GenBank/DDBJ databases">
        <authorList>
            <person name="Daric V."/>
            <person name="Darras S."/>
        </authorList>
    </citation>
    <scope>NUCLEOTIDE SEQUENCE [LARGE SCALE GENOMIC DNA]</scope>
</reference>
<evidence type="ECO:0000256" key="1">
    <source>
        <dbReference type="ARBA" id="ARBA00004141"/>
    </source>
</evidence>
<dbReference type="Proteomes" id="UP001642483">
    <property type="component" value="Unassembled WGS sequence"/>
</dbReference>
<dbReference type="PIRSF" id="PIRSF002419">
    <property type="entry name" value="Tetraspanin"/>
    <property type="match status" value="1"/>
</dbReference>
<comment type="caution">
    <text evidence="7">The sequence shown here is derived from an EMBL/GenBank/DDBJ whole genome shotgun (WGS) entry which is preliminary data.</text>
</comment>
<keyword evidence="4 6" id="KW-1133">Transmembrane helix</keyword>
<proteinExistence type="inferred from homology"/>
<feature type="transmembrane region" description="Helical" evidence="6">
    <location>
        <begin position="56"/>
        <end position="77"/>
    </location>
</feature>
<sequence>MSNYLGGTLRNLVIFCSLLVFLGGGAILGASIWTAITIGAFPSILGTASGLFVSVYAMLAVGGIMFFTAFFGCASILFENKYLIFVYCGLLALVFVIEIVGSVVAFVYYPLARDAAQSSIQVYDMDSQIKQGWDTIQGVLKCCGINAYTDWKQRGTEFPNLPISCCSDKVSSCSETTSTRFRYGCDEQLQTFFHIIGGIGFGVLLFEIITIGMLGSALRRIIKS</sequence>
<accession>A0ABP0EXK0</accession>
<dbReference type="InterPro" id="IPR018499">
    <property type="entry name" value="Tetraspanin/Peripherin"/>
</dbReference>
<dbReference type="SUPFAM" id="SSF48652">
    <property type="entry name" value="Tetraspanin"/>
    <property type="match status" value="1"/>
</dbReference>
<dbReference type="Pfam" id="PF00335">
    <property type="entry name" value="Tetraspanin"/>
    <property type="match status" value="1"/>
</dbReference>
<protein>
    <recommendedName>
        <fullName evidence="6">Tetraspanin</fullName>
    </recommendedName>
</protein>
<gene>
    <name evidence="7" type="ORF">CVLEPA_LOCUS1176</name>
</gene>
<feature type="transmembrane region" description="Helical" evidence="6">
    <location>
        <begin position="84"/>
        <end position="109"/>
    </location>
</feature>
<keyword evidence="8" id="KW-1185">Reference proteome</keyword>
<dbReference type="PRINTS" id="PR00259">
    <property type="entry name" value="TMFOUR"/>
</dbReference>
<evidence type="ECO:0000256" key="5">
    <source>
        <dbReference type="ARBA" id="ARBA00023136"/>
    </source>
</evidence>
<dbReference type="InterPro" id="IPR000301">
    <property type="entry name" value="Tetraspanin_animals"/>
</dbReference>